<dbReference type="EMBL" id="CDSF01000133">
    <property type="protein sequence ID" value="CEP02806.1"/>
    <property type="molecule type" value="Genomic_DNA"/>
</dbReference>
<dbReference type="Proteomes" id="UP000039324">
    <property type="component" value="Unassembled WGS sequence"/>
</dbReference>
<proteinExistence type="predicted"/>
<keyword evidence="2" id="KW-1185">Reference proteome</keyword>
<evidence type="ECO:0000313" key="1">
    <source>
        <dbReference type="EMBL" id="CEP02806.1"/>
    </source>
</evidence>
<organism evidence="1 2">
    <name type="scientific">Plasmodiophora brassicae</name>
    <name type="common">Clubroot disease agent</name>
    <dbReference type="NCBI Taxonomy" id="37360"/>
    <lineage>
        <taxon>Eukaryota</taxon>
        <taxon>Sar</taxon>
        <taxon>Rhizaria</taxon>
        <taxon>Endomyxa</taxon>
        <taxon>Phytomyxea</taxon>
        <taxon>Plasmodiophorida</taxon>
        <taxon>Plasmodiophoridae</taxon>
        <taxon>Plasmodiophora</taxon>
    </lineage>
</organism>
<accession>A0A0G4J6A3</accession>
<gene>
    <name evidence="1" type="ORF">PBRA_002773</name>
</gene>
<name>A0A0G4J6A3_PLABS</name>
<sequence>MVSTDEEGGGGYLELVQHIQHADAALAESRPYSVWIRVLRTIDRCDVAKTPACMTPVIVFSAFAVRDTSWPRWFRRPVVEEFSARLARLPYLL</sequence>
<dbReference type="AlphaFoldDB" id="A0A0G4J6A3"/>
<reference evidence="1 2" key="1">
    <citation type="submission" date="2015-02" db="EMBL/GenBank/DDBJ databases">
        <authorList>
            <person name="Chooi Y.-H."/>
        </authorList>
    </citation>
    <scope>NUCLEOTIDE SEQUENCE [LARGE SCALE GENOMIC DNA]</scope>
    <source>
        <strain evidence="1">E3</strain>
    </source>
</reference>
<evidence type="ECO:0000313" key="2">
    <source>
        <dbReference type="Proteomes" id="UP000039324"/>
    </source>
</evidence>
<protein>
    <submittedName>
        <fullName evidence="1">Uncharacterized protein</fullName>
    </submittedName>
</protein>